<sequence>MQVSTRSLAPSRPARGQLQTCHAATGVRQQVAAAAAAAALLVGGAAAPLPAAAFGPVKVKLENIQVTQVPCDTGVGTVGGVTFSGARSKAACLDVGAQATNPESKPLFNADVFGRIYDANQEAMIDDNESIRIAYIDEIPPGKSEVHFKLFVPLEQYKLGKPTLTGFKATGFPGGNLPKTGPGKVDAQQLSDCEILGDCEDLELEAAIR</sequence>
<dbReference type="RefSeq" id="XP_013894733.1">
    <property type="nucleotide sequence ID" value="XM_014039279.1"/>
</dbReference>
<evidence type="ECO:0000313" key="1">
    <source>
        <dbReference type="EMBL" id="KIY95713.1"/>
    </source>
</evidence>
<accession>A0A0D2KIV2</accession>
<dbReference type="GeneID" id="25729594"/>
<proteinExistence type="predicted"/>
<reference evidence="1 2" key="1">
    <citation type="journal article" date="2013" name="BMC Genomics">
        <title>Reconstruction of the lipid metabolism for the microalga Monoraphidium neglectum from its genome sequence reveals characteristics suitable for biofuel production.</title>
        <authorList>
            <person name="Bogen C."/>
            <person name="Al-Dilaimi A."/>
            <person name="Albersmeier A."/>
            <person name="Wichmann J."/>
            <person name="Grundmann M."/>
            <person name="Rupp O."/>
            <person name="Lauersen K.J."/>
            <person name="Blifernez-Klassen O."/>
            <person name="Kalinowski J."/>
            <person name="Goesmann A."/>
            <person name="Mussgnug J.H."/>
            <person name="Kruse O."/>
        </authorList>
    </citation>
    <scope>NUCLEOTIDE SEQUENCE [LARGE SCALE GENOMIC DNA]</scope>
    <source>
        <strain evidence="1 2">SAG 48.87</strain>
    </source>
</reference>
<dbReference type="Proteomes" id="UP000054498">
    <property type="component" value="Unassembled WGS sequence"/>
</dbReference>
<evidence type="ECO:0000313" key="2">
    <source>
        <dbReference type="Proteomes" id="UP000054498"/>
    </source>
</evidence>
<gene>
    <name evidence="1" type="ORF">MNEG_12250</name>
</gene>
<dbReference type="KEGG" id="mng:MNEG_12250"/>
<dbReference type="EMBL" id="KK103364">
    <property type="protein sequence ID" value="KIY95713.1"/>
    <property type="molecule type" value="Genomic_DNA"/>
</dbReference>
<dbReference type="AlphaFoldDB" id="A0A0D2KIV2"/>
<dbReference type="OrthoDB" id="497228at2759"/>
<protein>
    <submittedName>
        <fullName evidence="1">Uncharacterized protein</fullName>
    </submittedName>
</protein>
<organism evidence="1 2">
    <name type="scientific">Monoraphidium neglectum</name>
    <dbReference type="NCBI Taxonomy" id="145388"/>
    <lineage>
        <taxon>Eukaryota</taxon>
        <taxon>Viridiplantae</taxon>
        <taxon>Chlorophyta</taxon>
        <taxon>core chlorophytes</taxon>
        <taxon>Chlorophyceae</taxon>
        <taxon>CS clade</taxon>
        <taxon>Sphaeropleales</taxon>
        <taxon>Selenastraceae</taxon>
        <taxon>Monoraphidium</taxon>
    </lineage>
</organism>
<name>A0A0D2KIV2_9CHLO</name>
<keyword evidence="2" id="KW-1185">Reference proteome</keyword>